<dbReference type="EMBL" id="RJKX01000016">
    <property type="protein sequence ID" value="ROP83645.1"/>
    <property type="molecule type" value="Genomic_DNA"/>
</dbReference>
<name>A0A3N1L297_9PROT</name>
<gene>
    <name evidence="1" type="ORF">EDC65_4294</name>
</gene>
<dbReference type="AlphaFoldDB" id="A0A3N1L297"/>
<evidence type="ECO:0000313" key="1">
    <source>
        <dbReference type="EMBL" id="ROP83645.1"/>
    </source>
</evidence>
<dbReference type="Proteomes" id="UP000278222">
    <property type="component" value="Unassembled WGS sequence"/>
</dbReference>
<keyword evidence="2" id="KW-1185">Reference proteome</keyword>
<proteinExistence type="predicted"/>
<accession>A0A3N1L297</accession>
<dbReference type="Pfam" id="PF12915">
    <property type="entry name" value="DUF3833"/>
    <property type="match status" value="1"/>
</dbReference>
<comment type="caution">
    <text evidence="1">The sequence shown here is derived from an EMBL/GenBank/DDBJ whole genome shotgun (WGS) entry which is preliminary data.</text>
</comment>
<evidence type="ECO:0000313" key="2">
    <source>
        <dbReference type="Proteomes" id="UP000278222"/>
    </source>
</evidence>
<dbReference type="RefSeq" id="WP_245978460.1">
    <property type="nucleotide sequence ID" value="NZ_AP019700.1"/>
</dbReference>
<reference evidence="1 2" key="1">
    <citation type="submission" date="2018-11" db="EMBL/GenBank/DDBJ databases">
        <title>Genomic Encyclopedia of Type Strains, Phase IV (KMG-IV): sequencing the most valuable type-strain genomes for metagenomic binning, comparative biology and taxonomic classification.</title>
        <authorList>
            <person name="Goeker M."/>
        </authorList>
    </citation>
    <scope>NUCLEOTIDE SEQUENCE [LARGE SCALE GENOMIC DNA]</scope>
    <source>
        <strain evidence="1 2">DSM 5900</strain>
    </source>
</reference>
<sequence>MKPEDFAGTEPRFVVEEYFQGKTRAWGIFQDRFGKVRRQFVVDIDGNWDGQTLTLTEDFRYADGEQDRRVWRITRNGENGYEGRADDVEGVAVGAAFGQALNWAYTLRLKVGDDTWRVAFDDWMFLQPDGKLINRATVSKFGITIGEVLIFFSKEK</sequence>
<protein>
    <submittedName>
        <fullName evidence="1">Uncharacterized protein DUF3833</fullName>
    </submittedName>
</protein>
<organism evidence="1 2">
    <name type="scientific">Stella humosa</name>
    <dbReference type="NCBI Taxonomy" id="94"/>
    <lineage>
        <taxon>Bacteria</taxon>
        <taxon>Pseudomonadati</taxon>
        <taxon>Pseudomonadota</taxon>
        <taxon>Alphaproteobacteria</taxon>
        <taxon>Rhodospirillales</taxon>
        <taxon>Stellaceae</taxon>
        <taxon>Stella</taxon>
    </lineage>
</organism>
<dbReference type="InterPro" id="IPR024409">
    <property type="entry name" value="DUF3833"/>
</dbReference>